<keyword evidence="1" id="KW-0732">Signal</keyword>
<dbReference type="Gene3D" id="2.10.25.10">
    <property type="entry name" value="Laminin"/>
    <property type="match status" value="1"/>
</dbReference>
<feature type="signal peptide" evidence="1">
    <location>
        <begin position="1"/>
        <end position="20"/>
    </location>
</feature>
<dbReference type="SUPFAM" id="SSF57567">
    <property type="entry name" value="Serine protease inhibitors"/>
    <property type="match status" value="1"/>
</dbReference>
<sequence>NMRTLFLVIAALFAVDVVLAAGRYRPEACTPRASGAGNPCTRLEECRPGRGSCAENNCEDLYLPEKPVMCTAEILPKCFCRPDLYRRNEDGKCVKKRLCKQ</sequence>
<name>A0A0C9RVS5_AMBAM</name>
<protein>
    <submittedName>
        <fullName evidence="2">Putative secreted protein</fullName>
    </submittedName>
</protein>
<feature type="non-terminal residue" evidence="2">
    <location>
        <position position="1"/>
    </location>
</feature>
<dbReference type="EMBL" id="GBZX01001104">
    <property type="protein sequence ID" value="JAG91636.1"/>
    <property type="molecule type" value="mRNA"/>
</dbReference>
<feature type="chain" id="PRO_5002202901" evidence="1">
    <location>
        <begin position="21"/>
        <end position="101"/>
    </location>
</feature>
<proteinExistence type="evidence at transcript level"/>
<accession>A0A0C9RVS5</accession>
<evidence type="ECO:0000256" key="1">
    <source>
        <dbReference type="SAM" id="SignalP"/>
    </source>
</evidence>
<evidence type="ECO:0000313" key="2">
    <source>
        <dbReference type="EMBL" id="JAG91636.1"/>
    </source>
</evidence>
<dbReference type="AlphaFoldDB" id="A0A0C9RVS5"/>
<reference evidence="2" key="1">
    <citation type="journal article" date="2015" name="PLoS ONE">
        <title>An Insight into the Sialome of the Lone Star Tick, Amblyomma americanum, with a Glimpse on Its Time Dependent Gene Expression.</title>
        <authorList>
            <person name="Karim S."/>
            <person name="Ribeiro J.M."/>
        </authorList>
    </citation>
    <scope>NUCLEOTIDE SEQUENCE</scope>
    <source>
        <tissue evidence="2">Salivary gland</tissue>
    </source>
</reference>
<organism evidence="2">
    <name type="scientific">Amblyomma americanum</name>
    <name type="common">Lone star tick</name>
    <dbReference type="NCBI Taxonomy" id="6943"/>
    <lineage>
        <taxon>Eukaryota</taxon>
        <taxon>Metazoa</taxon>
        <taxon>Ecdysozoa</taxon>
        <taxon>Arthropoda</taxon>
        <taxon>Chelicerata</taxon>
        <taxon>Arachnida</taxon>
        <taxon>Acari</taxon>
        <taxon>Parasitiformes</taxon>
        <taxon>Ixodida</taxon>
        <taxon>Ixodoidea</taxon>
        <taxon>Ixodidae</taxon>
        <taxon>Amblyomminae</taxon>
        <taxon>Amblyomma</taxon>
    </lineage>
</organism>
<dbReference type="InterPro" id="IPR036084">
    <property type="entry name" value="Ser_inhib-like_sf"/>
</dbReference>